<accession>A0A3L7AMK1</accession>
<dbReference type="PANTHER" id="PTHR36836">
    <property type="entry name" value="COLANIC ACID BIOSYNTHESIS PROTEIN WCAK"/>
    <property type="match status" value="1"/>
</dbReference>
<dbReference type="Pfam" id="PF04230">
    <property type="entry name" value="PS_pyruv_trans"/>
    <property type="match status" value="1"/>
</dbReference>
<dbReference type="Proteomes" id="UP000269438">
    <property type="component" value="Unassembled WGS sequence"/>
</dbReference>
<dbReference type="AlphaFoldDB" id="A0A3L7AMK1"/>
<dbReference type="RefSeq" id="WP_121686933.1">
    <property type="nucleotide sequence ID" value="NZ_RCUY01000001.1"/>
</dbReference>
<evidence type="ECO:0000313" key="3">
    <source>
        <dbReference type="EMBL" id="RLP84437.1"/>
    </source>
</evidence>
<proteinExistence type="predicted"/>
<comment type="caution">
    <text evidence="2">The sequence shown here is derived from an EMBL/GenBank/DDBJ whole genome shotgun (WGS) entry which is preliminary data.</text>
</comment>
<dbReference type="InterPro" id="IPR007345">
    <property type="entry name" value="Polysacch_pyruvyl_Trfase"/>
</dbReference>
<evidence type="ECO:0000313" key="4">
    <source>
        <dbReference type="Proteomes" id="UP000269438"/>
    </source>
</evidence>
<keyword evidence="4" id="KW-1185">Reference proteome</keyword>
<sequence length="363" mass="38947">MATTPTRRLVYLGWHGFMNFGDDLLRDTWQAALTDDLSLSAPLSRRDYVSQAPRVAMDRMRTAGAERLVLLGGGTTVGFANWAGHARRAQLAYDAAGILIPGAGAAESTDTFALGLQEQGWSDWADLSGVALMGVRGPLTARECAANWMPTPVIGDPALLYPALIDFSGEERDETTIGVALGADPESRFDPHVVAEALRRISMAERIDRVKVFALSSSDREGAERFARMVGPLAEVITFEGDVEATMRQIARCGLFISERLHGAVAAVSLGVPTVALSYASKCDDFWLSVTGARSPITVGHSADELLAEVRTVREPAYQAYVAAEVESLQGTLGRAAERINRWLAGQSSTTEVLHPTTGSSPI</sequence>
<keyword evidence="2" id="KW-0808">Transferase</keyword>
<evidence type="ECO:0000313" key="2">
    <source>
        <dbReference type="EMBL" id="RLP80652.1"/>
    </source>
</evidence>
<name>A0A3L7AMK1_9MICO</name>
<evidence type="ECO:0000259" key="1">
    <source>
        <dbReference type="Pfam" id="PF04230"/>
    </source>
</evidence>
<dbReference type="EMBL" id="RCUY01000011">
    <property type="protein sequence ID" value="RLP80652.1"/>
    <property type="molecule type" value="Genomic_DNA"/>
</dbReference>
<protein>
    <submittedName>
        <fullName evidence="2">Polysaccharide pyruvyl transferase family protein</fullName>
    </submittedName>
</protein>
<dbReference type="GO" id="GO:0016740">
    <property type="term" value="F:transferase activity"/>
    <property type="evidence" value="ECO:0007669"/>
    <property type="project" value="UniProtKB-KW"/>
</dbReference>
<dbReference type="OrthoDB" id="2522120at2"/>
<dbReference type="EMBL" id="RCUY01000001">
    <property type="protein sequence ID" value="RLP84437.1"/>
    <property type="molecule type" value="Genomic_DNA"/>
</dbReference>
<organism evidence="2 4">
    <name type="scientific">Mycetocola lacteus</name>
    <dbReference type="NCBI Taxonomy" id="76637"/>
    <lineage>
        <taxon>Bacteria</taxon>
        <taxon>Bacillati</taxon>
        <taxon>Actinomycetota</taxon>
        <taxon>Actinomycetes</taxon>
        <taxon>Micrococcales</taxon>
        <taxon>Microbacteriaceae</taxon>
        <taxon>Mycetocola</taxon>
    </lineage>
</organism>
<dbReference type="PANTHER" id="PTHR36836:SF1">
    <property type="entry name" value="COLANIC ACID BIOSYNTHESIS PROTEIN WCAK"/>
    <property type="match status" value="1"/>
</dbReference>
<feature type="domain" description="Polysaccharide pyruvyl transferase" evidence="1">
    <location>
        <begin position="130"/>
        <end position="280"/>
    </location>
</feature>
<gene>
    <name evidence="3" type="ORF">D9V34_00025</name>
    <name evidence="2" type="ORF">D9V34_12320</name>
</gene>
<reference evidence="2 4" key="1">
    <citation type="submission" date="2018-10" db="EMBL/GenBank/DDBJ databases">
        <authorList>
            <person name="Li J."/>
        </authorList>
    </citation>
    <scope>NUCLEOTIDE SEQUENCE [LARGE SCALE GENOMIC DNA]</scope>
    <source>
        <strain evidence="2 4">JCM 11654</strain>
    </source>
</reference>